<dbReference type="EMBL" id="QCZI01000001">
    <property type="protein sequence ID" value="PWA07208.1"/>
    <property type="molecule type" value="Genomic_DNA"/>
</dbReference>
<organism evidence="3 4">
    <name type="scientific">Flavobacterium psychrotolerans</name>
    <dbReference type="NCBI Taxonomy" id="2169410"/>
    <lineage>
        <taxon>Bacteria</taxon>
        <taxon>Pseudomonadati</taxon>
        <taxon>Bacteroidota</taxon>
        <taxon>Flavobacteriia</taxon>
        <taxon>Flavobacteriales</taxon>
        <taxon>Flavobacteriaceae</taxon>
        <taxon>Flavobacterium</taxon>
    </lineage>
</organism>
<keyword evidence="1" id="KW-0472">Membrane</keyword>
<evidence type="ECO:0000313" key="3">
    <source>
        <dbReference type="EMBL" id="PWA07208.1"/>
    </source>
</evidence>
<dbReference type="OrthoDB" id="9808066at2"/>
<protein>
    <recommendedName>
        <fullName evidence="2">Right handed beta helix domain-containing protein</fullName>
    </recommendedName>
</protein>
<dbReference type="SUPFAM" id="SSF51126">
    <property type="entry name" value="Pectin lyase-like"/>
    <property type="match status" value="1"/>
</dbReference>
<comment type="caution">
    <text evidence="3">The sequence shown here is derived from an EMBL/GenBank/DDBJ whole genome shotgun (WGS) entry which is preliminary data.</text>
</comment>
<dbReference type="Proteomes" id="UP000245449">
    <property type="component" value="Unassembled WGS sequence"/>
</dbReference>
<name>A0A2U1JQV4_9FLAO</name>
<reference evidence="3 4" key="1">
    <citation type="submission" date="2018-04" db="EMBL/GenBank/DDBJ databases">
        <title>Flavobacterium sp. nov., isolated from glacier ice.</title>
        <authorList>
            <person name="Liu Q."/>
            <person name="Xin Y.-H."/>
        </authorList>
    </citation>
    <scope>NUCLEOTIDE SEQUENCE [LARGE SCALE GENOMIC DNA]</scope>
    <source>
        <strain evidence="3 4">RB1R5</strain>
    </source>
</reference>
<dbReference type="PANTHER" id="PTHR36453:SF1">
    <property type="entry name" value="RIGHT HANDED BETA HELIX DOMAIN-CONTAINING PROTEIN"/>
    <property type="match status" value="1"/>
</dbReference>
<feature type="domain" description="Right handed beta helix" evidence="2">
    <location>
        <begin position="562"/>
        <end position="693"/>
    </location>
</feature>
<evidence type="ECO:0000256" key="1">
    <source>
        <dbReference type="SAM" id="Phobius"/>
    </source>
</evidence>
<dbReference type="Pfam" id="PF13229">
    <property type="entry name" value="Beta_helix"/>
    <property type="match status" value="2"/>
</dbReference>
<dbReference type="InterPro" id="IPR012334">
    <property type="entry name" value="Pectin_lyas_fold"/>
</dbReference>
<dbReference type="Gene3D" id="2.160.20.10">
    <property type="entry name" value="Single-stranded right-handed beta-helix, Pectin lyase-like"/>
    <property type="match status" value="2"/>
</dbReference>
<dbReference type="SMART" id="SM00710">
    <property type="entry name" value="PbH1"/>
    <property type="match status" value="5"/>
</dbReference>
<dbReference type="InterPro" id="IPR011050">
    <property type="entry name" value="Pectin_lyase_fold/virulence"/>
</dbReference>
<dbReference type="AlphaFoldDB" id="A0A2U1JQV4"/>
<gene>
    <name evidence="3" type="ORF">DB895_00335</name>
</gene>
<keyword evidence="4" id="KW-1185">Reference proteome</keyword>
<evidence type="ECO:0000313" key="4">
    <source>
        <dbReference type="Proteomes" id="UP000245449"/>
    </source>
</evidence>
<proteinExistence type="predicted"/>
<dbReference type="PANTHER" id="PTHR36453">
    <property type="entry name" value="SECRETED PROTEIN-RELATED"/>
    <property type="match status" value="1"/>
</dbReference>
<evidence type="ECO:0000259" key="2">
    <source>
        <dbReference type="Pfam" id="PF13229"/>
    </source>
</evidence>
<dbReference type="InterPro" id="IPR006626">
    <property type="entry name" value="PbH1"/>
</dbReference>
<keyword evidence="1" id="KW-1133">Transmembrane helix</keyword>
<keyword evidence="1" id="KW-0812">Transmembrane</keyword>
<accession>A0A2U1JQV4</accession>
<dbReference type="InterPro" id="IPR039448">
    <property type="entry name" value="Beta_helix"/>
</dbReference>
<sequence>MENVIFENRCQNQREASCETINRRKKIKIMEKLLLGLFLSCAGMIAVQGQTNGTSEILLPHNEIHLSTLESKIQEADAYWKKNKLDQAIQHYRMIIDKENIPAAYQSLVYLRLAEAQFEMNLKDDCRLTLSKIKMLAVIPAHHKLKVEELERKLDGLLINQKTSIPFYKKTVATFYVNSNPDSVNKIEMHGQTFNSIEKALDAARLLQKKTNLPQGTIEIVIEGATYSLDTSIRLNSENTGTPQNPYIIRSASSSKKVLVSGGKTLKYWHKETNPVILSRLPETSRNKVWYADLKENNINSIDSLVFGGFSSKRAEGGNSSFKTFPVPELFYEGSPQRMARWPNTHDTIVSLNEFKDARTTKWALDKDVWLHGYWKYLWADAYEKLKSVSPKNFLIELQPPFNQYGFGKSKWHVVNALSELDSPGEWYVSVEDKKIWYFPNTNFKPENCTLSLTGPAFQVENCDYLTIKDLDFRYIRGDGLVFTNCSNLTLANCSVKDASGTGIKIEGGNSHLVHSCTIESMGRGGIYVQAGDMQTLVSSGSIIENCKISDLSRIDRTYTPAILLEGVGIKVRNCLFSDIPSSAIRLEGNEMLIEMNEFTKCVMESDDQGAIDVYGNPLYRGNVIRWNFFRDIGIPNLHMVSGIRLDDSICGFGIYENLFLRSSHNQFGGIQIHGGKDNFIEGNIFADCHAAISQTAWGDEAWQKTLKLVNRPMYKAMHAFDWQSELWQTRYPDLKNLLIDSDRNYANDNQAINSKSLILRKSYKFQSFNDIILKRRSEITTISDYKKFLLPWHQIPFDKIGIYDAQFRSK</sequence>
<feature type="transmembrane region" description="Helical" evidence="1">
    <location>
        <begin position="33"/>
        <end position="51"/>
    </location>
</feature>
<feature type="domain" description="Right handed beta helix" evidence="2">
    <location>
        <begin position="442"/>
        <end position="552"/>
    </location>
</feature>